<evidence type="ECO:0000259" key="1">
    <source>
        <dbReference type="PROSITE" id="PS50235"/>
    </source>
</evidence>
<evidence type="ECO:0000313" key="2">
    <source>
        <dbReference type="EMBL" id="NWQ58920.1"/>
    </source>
</evidence>
<gene>
    <name evidence="2" type="primary">Usp42_0</name>
    <name evidence="2" type="ORF">NEOCIN_R13413</name>
</gene>
<dbReference type="GO" id="GO:0005634">
    <property type="term" value="C:nucleus"/>
    <property type="evidence" value="ECO:0007669"/>
    <property type="project" value="TreeGrafter"/>
</dbReference>
<dbReference type="EMBL" id="VYZA01000002">
    <property type="protein sequence ID" value="NWQ58920.1"/>
    <property type="molecule type" value="Genomic_DNA"/>
</dbReference>
<accession>A0A7K4QD08</accession>
<dbReference type="AlphaFoldDB" id="A0A7K4QD08"/>
<comment type="caution">
    <text evidence="2">The sequence shown here is derived from an EMBL/GenBank/DDBJ whole genome shotgun (WGS) entry which is preliminary data.</text>
</comment>
<proteinExistence type="predicted"/>
<dbReference type="PANTHER" id="PTHR24006:SF928">
    <property type="entry name" value="UBIQUITIN CARBOXYL-TERMINAL HYDROLASE 42-LIKE"/>
    <property type="match status" value="1"/>
</dbReference>
<reference evidence="2 3" key="1">
    <citation type="submission" date="2019-09" db="EMBL/GenBank/DDBJ databases">
        <title>Bird 10,000 Genomes (B10K) Project - Family phase.</title>
        <authorList>
            <person name="Zhang G."/>
        </authorList>
    </citation>
    <scope>NUCLEOTIDE SEQUENCE [LARGE SCALE GENOMIC DNA]</scope>
    <source>
        <strain evidence="2">B10K-DU-004-15</strain>
        <tissue evidence="2">Mixed tissue sample</tissue>
    </source>
</reference>
<feature type="domain" description="USP" evidence="1">
    <location>
        <begin position="28"/>
        <end position="327"/>
    </location>
</feature>
<dbReference type="PROSITE" id="PS00972">
    <property type="entry name" value="USP_1"/>
    <property type="match status" value="1"/>
</dbReference>
<sequence length="327" mass="37070">KEMTPPQRILFPPENICMDWLHTRRPGPGLRNLGSTCYVNVILQCLTYTPPLANYLLSRQHSQSCRQQVFCMMCIMEDHVRKIMYSLANAILPRAVLRSLRFIGEFKPDLAGDAYEFLCCALSAMQNACLTGSRVLDTSSQATTLIYQIFGGFLRSRVMCLRCQAVSDSYKAFLEVLLKIKAASSLTTILENFVKPRLLDGKQCMKCSRYRKKMIASKKITIHHAPRVLTLCLGRVDVGSSRKISQVVEYPECLDLQPYMSEAAGEPLLYSLYAVVVHSGETCLAGHFFCYIKASDGLWYKMDDESMDDCDIHTVLGQQAYLLFYIR</sequence>
<dbReference type="InterPro" id="IPR028889">
    <property type="entry name" value="USP"/>
</dbReference>
<dbReference type="InterPro" id="IPR018200">
    <property type="entry name" value="USP_CS"/>
</dbReference>
<evidence type="ECO:0000313" key="3">
    <source>
        <dbReference type="Proteomes" id="UP000556200"/>
    </source>
</evidence>
<protein>
    <submittedName>
        <fullName evidence="2">UBP42 hydrolase</fullName>
    </submittedName>
</protein>
<dbReference type="Proteomes" id="UP000556200">
    <property type="component" value="Unassembled WGS sequence"/>
</dbReference>
<dbReference type="PROSITE" id="PS00973">
    <property type="entry name" value="USP_2"/>
    <property type="match status" value="1"/>
</dbReference>
<dbReference type="FunFam" id="3.90.70.10:FF:000119">
    <property type="entry name" value="Ubiquitin specific peptidase 36"/>
    <property type="match status" value="1"/>
</dbReference>
<dbReference type="SUPFAM" id="SSF54001">
    <property type="entry name" value="Cysteine proteinases"/>
    <property type="match status" value="1"/>
</dbReference>
<dbReference type="Gene3D" id="3.90.70.10">
    <property type="entry name" value="Cysteine proteinases"/>
    <property type="match status" value="1"/>
</dbReference>
<dbReference type="Pfam" id="PF00443">
    <property type="entry name" value="UCH"/>
    <property type="match status" value="1"/>
</dbReference>
<dbReference type="GO" id="GO:0004843">
    <property type="term" value="F:cysteine-type deubiquitinase activity"/>
    <property type="evidence" value="ECO:0007669"/>
    <property type="project" value="InterPro"/>
</dbReference>
<dbReference type="PROSITE" id="PS50235">
    <property type="entry name" value="USP_3"/>
    <property type="match status" value="1"/>
</dbReference>
<feature type="non-terminal residue" evidence="2">
    <location>
        <position position="1"/>
    </location>
</feature>
<keyword evidence="2" id="KW-0378">Hydrolase</keyword>
<organism evidence="2 3">
    <name type="scientific">Neopipo cinnamomea</name>
    <dbReference type="NCBI Taxonomy" id="456388"/>
    <lineage>
        <taxon>Eukaryota</taxon>
        <taxon>Metazoa</taxon>
        <taxon>Chordata</taxon>
        <taxon>Craniata</taxon>
        <taxon>Vertebrata</taxon>
        <taxon>Euteleostomi</taxon>
        <taxon>Archelosauria</taxon>
        <taxon>Archosauria</taxon>
        <taxon>Dinosauria</taxon>
        <taxon>Saurischia</taxon>
        <taxon>Theropoda</taxon>
        <taxon>Coelurosauria</taxon>
        <taxon>Aves</taxon>
        <taxon>Neognathae</taxon>
        <taxon>Neoaves</taxon>
        <taxon>Telluraves</taxon>
        <taxon>Australaves</taxon>
        <taxon>Passeriformes</taxon>
        <taxon>Tyrannidae</taxon>
        <taxon>Neopipo</taxon>
    </lineage>
</organism>
<dbReference type="PANTHER" id="PTHR24006">
    <property type="entry name" value="UBIQUITIN CARBOXYL-TERMINAL HYDROLASE"/>
    <property type="match status" value="1"/>
</dbReference>
<dbReference type="InterPro" id="IPR001394">
    <property type="entry name" value="Peptidase_C19_UCH"/>
</dbReference>
<name>A0A7K4QD08_9TYRA</name>
<feature type="non-terminal residue" evidence="2">
    <location>
        <position position="327"/>
    </location>
</feature>
<dbReference type="GO" id="GO:0005829">
    <property type="term" value="C:cytosol"/>
    <property type="evidence" value="ECO:0007669"/>
    <property type="project" value="TreeGrafter"/>
</dbReference>
<dbReference type="InterPro" id="IPR050164">
    <property type="entry name" value="Peptidase_C19"/>
</dbReference>
<dbReference type="InterPro" id="IPR038765">
    <property type="entry name" value="Papain-like_cys_pep_sf"/>
</dbReference>
<dbReference type="GO" id="GO:0016579">
    <property type="term" value="P:protein deubiquitination"/>
    <property type="evidence" value="ECO:0007669"/>
    <property type="project" value="InterPro"/>
</dbReference>
<keyword evidence="3" id="KW-1185">Reference proteome</keyword>
<dbReference type="GO" id="GO:0042981">
    <property type="term" value="P:regulation of apoptotic process"/>
    <property type="evidence" value="ECO:0007669"/>
    <property type="project" value="TreeGrafter"/>
</dbReference>